<reference evidence="2" key="1">
    <citation type="submission" date="2015-02" db="EMBL/GenBank/DDBJ databases">
        <title>Pyrococcus kukulkanii sp. nov., a novel hyperthermophilic archaeon isolated from a deep-sea hydrothermal vent at the Guaymas Basin.</title>
        <authorList>
            <person name="Oger P.M."/>
            <person name="Callac N."/>
            <person name="Jebbar M."/>
            <person name="Godfroy A."/>
        </authorList>
    </citation>
    <scope>NUCLEOTIDE SEQUENCE [LARGE SCALE GENOMIC DNA]</scope>
    <source>
        <strain evidence="2">NCB100</strain>
    </source>
</reference>
<dbReference type="Proteomes" id="UP000070587">
    <property type="component" value="Chromosome"/>
</dbReference>
<gene>
    <name evidence="1" type="ORF">TQ32_03845</name>
</gene>
<dbReference type="Gene3D" id="3.40.50.300">
    <property type="entry name" value="P-loop containing nucleotide triphosphate hydrolases"/>
    <property type="match status" value="1"/>
</dbReference>
<dbReference type="STRING" id="1609559.TQ32_03845"/>
<evidence type="ECO:0000313" key="2">
    <source>
        <dbReference type="Proteomes" id="UP000070587"/>
    </source>
</evidence>
<dbReference type="EMBL" id="CP010835">
    <property type="protein sequence ID" value="AMM53706.1"/>
    <property type="molecule type" value="Genomic_DNA"/>
</dbReference>
<sequence length="333" mass="38989">MPVREIDANEIDWFDILPEPFVVLILGMRGAGKTALGHLLLELFSDQGCRKPAYIIGFPPHKRHLLPPWITPLDELYFPDNSVVLLHEAHFYLHARRSMAEQNIEIDKLITVSRHKNVDIIVETQQSFRLDRNIVAEVDAIIFRVLELMQEKFERPEVRWITEMAKKAFEPYIEEYVVKQDGKVIGRYRRIKPEALKRAFVYGKNYVGMYPHDIPLPSYWNDEISRAYGELREDRVERAKQEDPILRLVLEDPRYLDLLEVAVRTDIKKEKEGWLDSIGWEAYEIGATGPEMQKLRRLGVVKVVYKSNKHTGYKLVDRERVKQAIEVAKKLLS</sequence>
<protein>
    <submittedName>
        <fullName evidence="1">Uncharacterized protein</fullName>
    </submittedName>
</protein>
<dbReference type="AlphaFoldDB" id="A0A127BAM1"/>
<name>A0A127BAM1_9EURY</name>
<accession>A0A127BAM1</accession>
<evidence type="ECO:0000313" key="1">
    <source>
        <dbReference type="EMBL" id="AMM53706.1"/>
    </source>
</evidence>
<dbReference type="SUPFAM" id="SSF52540">
    <property type="entry name" value="P-loop containing nucleoside triphosphate hydrolases"/>
    <property type="match status" value="1"/>
</dbReference>
<reference evidence="1 2" key="2">
    <citation type="journal article" date="2016" name="Int. J. Syst. Evol. Microbiol.">
        <title>Pyrococcus kukulkanii sp. nov., a hyperthermophilic, piezophilic archaeon isolated from a deep-sea hydrothermal vent.</title>
        <authorList>
            <person name="Callac N."/>
            <person name="Oger P."/>
            <person name="Lesongeur F."/>
            <person name="Rattray J.E."/>
            <person name="Vannier P."/>
            <person name="Michoud G."/>
            <person name="Beauverger M."/>
            <person name="Gayet N."/>
            <person name="Rouxel O."/>
            <person name="Jebbar M."/>
            <person name="Godfroy A."/>
        </authorList>
    </citation>
    <scope>NUCLEOTIDE SEQUENCE [LARGE SCALE GENOMIC DNA]</scope>
    <source>
        <strain evidence="1 2">NCB100</strain>
    </source>
</reference>
<dbReference type="InterPro" id="IPR027417">
    <property type="entry name" value="P-loop_NTPase"/>
</dbReference>
<dbReference type="KEGG" id="pyc:TQ32_03845"/>
<organism evidence="1 2">
    <name type="scientific">Pyrococcus kukulkanii</name>
    <dbReference type="NCBI Taxonomy" id="1609559"/>
    <lineage>
        <taxon>Archaea</taxon>
        <taxon>Methanobacteriati</taxon>
        <taxon>Methanobacteriota</taxon>
        <taxon>Thermococci</taxon>
        <taxon>Thermococcales</taxon>
        <taxon>Thermococcaceae</taxon>
        <taxon>Pyrococcus</taxon>
    </lineage>
</organism>
<proteinExistence type="predicted"/>
<dbReference type="PATRIC" id="fig|1609559.3.peg.801"/>